<accession>A0A9P6JLE1</accession>
<dbReference type="Pfam" id="PF12689">
    <property type="entry name" value="Acid_PPase"/>
    <property type="match status" value="1"/>
</dbReference>
<organism evidence="1 2">
    <name type="scientific">Crepidotus variabilis</name>
    <dbReference type="NCBI Taxonomy" id="179855"/>
    <lineage>
        <taxon>Eukaryota</taxon>
        <taxon>Fungi</taxon>
        <taxon>Dikarya</taxon>
        <taxon>Basidiomycota</taxon>
        <taxon>Agaricomycotina</taxon>
        <taxon>Agaricomycetes</taxon>
        <taxon>Agaricomycetidae</taxon>
        <taxon>Agaricales</taxon>
        <taxon>Agaricineae</taxon>
        <taxon>Crepidotaceae</taxon>
        <taxon>Crepidotus</taxon>
    </lineage>
</organism>
<dbReference type="SUPFAM" id="SSF56784">
    <property type="entry name" value="HAD-like"/>
    <property type="match status" value="1"/>
</dbReference>
<proteinExistence type="predicted"/>
<dbReference type="InterPro" id="IPR023214">
    <property type="entry name" value="HAD_sf"/>
</dbReference>
<dbReference type="AlphaFoldDB" id="A0A9P6JLE1"/>
<keyword evidence="2" id="KW-1185">Reference proteome</keyword>
<dbReference type="PANTHER" id="PTHR17901">
    <property type="entry name" value="MAGNESIUM-DEPENDENT PHOSPHATASE 1 MDP1"/>
    <property type="match status" value="1"/>
</dbReference>
<evidence type="ECO:0000313" key="2">
    <source>
        <dbReference type="Proteomes" id="UP000807306"/>
    </source>
</evidence>
<evidence type="ECO:0000313" key="1">
    <source>
        <dbReference type="EMBL" id="KAF9524645.1"/>
    </source>
</evidence>
<dbReference type="Proteomes" id="UP000807306">
    <property type="component" value="Unassembled WGS sequence"/>
</dbReference>
<reference evidence="1" key="1">
    <citation type="submission" date="2020-11" db="EMBL/GenBank/DDBJ databases">
        <authorList>
            <consortium name="DOE Joint Genome Institute"/>
            <person name="Ahrendt S."/>
            <person name="Riley R."/>
            <person name="Andreopoulos W."/>
            <person name="Labutti K."/>
            <person name="Pangilinan J."/>
            <person name="Ruiz-Duenas F.J."/>
            <person name="Barrasa J.M."/>
            <person name="Sanchez-Garcia M."/>
            <person name="Camarero S."/>
            <person name="Miyauchi S."/>
            <person name="Serrano A."/>
            <person name="Linde D."/>
            <person name="Babiker R."/>
            <person name="Drula E."/>
            <person name="Ayuso-Fernandez I."/>
            <person name="Pacheco R."/>
            <person name="Padilla G."/>
            <person name="Ferreira P."/>
            <person name="Barriuso J."/>
            <person name="Kellner H."/>
            <person name="Castanera R."/>
            <person name="Alfaro M."/>
            <person name="Ramirez L."/>
            <person name="Pisabarro A.G."/>
            <person name="Kuo A."/>
            <person name="Tritt A."/>
            <person name="Lipzen A."/>
            <person name="He G."/>
            <person name="Yan M."/>
            <person name="Ng V."/>
            <person name="Cullen D."/>
            <person name="Martin F."/>
            <person name="Rosso M.-N."/>
            <person name="Henrissat B."/>
            <person name="Hibbett D."/>
            <person name="Martinez A.T."/>
            <person name="Grigoriev I.V."/>
        </authorList>
    </citation>
    <scope>NUCLEOTIDE SEQUENCE</scope>
    <source>
        <strain evidence="1">CBS 506.95</strain>
    </source>
</reference>
<gene>
    <name evidence="1" type="ORF">CPB83DRAFT_909754</name>
</gene>
<dbReference type="OrthoDB" id="2865258at2759"/>
<dbReference type="InterPro" id="IPR036412">
    <property type="entry name" value="HAD-like_sf"/>
</dbReference>
<dbReference type="EMBL" id="MU157895">
    <property type="protein sequence ID" value="KAF9524645.1"/>
    <property type="molecule type" value="Genomic_DNA"/>
</dbReference>
<dbReference type="GO" id="GO:0003993">
    <property type="term" value="F:acid phosphatase activity"/>
    <property type="evidence" value="ECO:0007669"/>
    <property type="project" value="TreeGrafter"/>
</dbReference>
<name>A0A9P6JLE1_9AGAR</name>
<protein>
    <submittedName>
        <fullName evidence="1">Acid phosphatase-domain-containing protein</fullName>
    </submittedName>
</protein>
<dbReference type="PANTHER" id="PTHR17901:SF14">
    <property type="entry name" value="MAGNESIUM-DEPENDENT PHOSPHATASE 1"/>
    <property type="match status" value="1"/>
</dbReference>
<dbReference type="InterPro" id="IPR010036">
    <property type="entry name" value="MDP_1_eu_arc"/>
</dbReference>
<sequence length="396" mass="46581">MSYPKIVALDTDVTIWKGSLDWSWGHEDNIERVDRWLLRDKRNYNKQIRIYDDISAIVSDVLKNGAKLAIVSRTSSKALSDRALYYFNTINTDGKEWSIIHLVTYDEVVNESKANHFRRIHGWSNNDYSEMLLFDDEGINNVVRVELGVSYQIIPYWRGLNWAGYQKGLNVWRRSQKLVIPSTPGYQRRPNPIGYTGLPKFWIDLVNKGEGIVDRSADYRWGYGLYVTDSLGIAKRFRNWERQEMRREAYVCAVYIRDFYTWVGLDKIWVPEYGGGLVQMSNRTWTEEHTGLNQENRDARIADQWGVQTPYVLFSRHFWFPTLPIPQGQRWNEMLLSTQVMRTNIYIEVLSDAEADRKGEFPPYQDLISTWKITVPAVTRQEFLSKREMSHYNRSA</sequence>
<dbReference type="Gene3D" id="3.40.50.1000">
    <property type="entry name" value="HAD superfamily/HAD-like"/>
    <property type="match status" value="1"/>
</dbReference>
<comment type="caution">
    <text evidence="1">The sequence shown here is derived from an EMBL/GenBank/DDBJ whole genome shotgun (WGS) entry which is preliminary data.</text>
</comment>